<dbReference type="GO" id="GO:0008757">
    <property type="term" value="F:S-adenosylmethionine-dependent methyltransferase activity"/>
    <property type="evidence" value="ECO:0007669"/>
    <property type="project" value="InterPro"/>
</dbReference>
<dbReference type="RefSeq" id="WP_128212887.1">
    <property type="nucleotide sequence ID" value="NZ_CP025746.1"/>
</dbReference>
<feature type="domain" description="Methyltransferase type 11" evidence="1">
    <location>
        <begin position="15"/>
        <end position="103"/>
    </location>
</feature>
<protein>
    <submittedName>
        <fullName evidence="2">Class I SAM-dependent methyltransferase</fullName>
    </submittedName>
</protein>
<dbReference type="InterPro" id="IPR029063">
    <property type="entry name" value="SAM-dependent_MTases_sf"/>
</dbReference>
<dbReference type="KEGG" id="cmah:C1I91_10740"/>
<sequence length="174" mass="19902">MQKIKLFRDIEGNILDIGGGGEGIIGRLYPTQAIVIDNRKDELLEAPKGPIKLIMDAREMCFVDECFDNVTAFYSFMFINKDDHPKVIKEISRVLKDGGRLYVWDTKIEEANPFLADIEITIDEQVISTTYGVGKKDAYQDAEYFRKLISTSGFKLIEESTEGEHFYQCWKNLG</sequence>
<keyword evidence="3" id="KW-1185">Reference proteome</keyword>
<dbReference type="OrthoDB" id="5522265at2"/>
<organism evidence="2 3">
    <name type="scientific">Clostridium manihotivorum</name>
    <dbReference type="NCBI Taxonomy" id="2320868"/>
    <lineage>
        <taxon>Bacteria</taxon>
        <taxon>Bacillati</taxon>
        <taxon>Bacillota</taxon>
        <taxon>Clostridia</taxon>
        <taxon>Eubacteriales</taxon>
        <taxon>Clostridiaceae</taxon>
        <taxon>Clostridium</taxon>
    </lineage>
</organism>
<dbReference type="CDD" id="cd02440">
    <property type="entry name" value="AdoMet_MTases"/>
    <property type="match status" value="1"/>
</dbReference>
<dbReference type="Proteomes" id="UP000286268">
    <property type="component" value="Chromosome"/>
</dbReference>
<reference evidence="2 3" key="1">
    <citation type="submission" date="2018-01" db="EMBL/GenBank/DDBJ databases">
        <title>Genome Sequencing and Assembly of Anaerobacter polyendosporus strain CT4.</title>
        <authorList>
            <person name="Tachaapaikoon C."/>
            <person name="Sutheeworapong S."/>
            <person name="Jenjaroenpun P."/>
            <person name="Wongsurawat T."/>
            <person name="Nookeaw I."/>
            <person name="Cheawchanlertfa P."/>
            <person name="Kosugi A."/>
            <person name="Cheevadhanarak S."/>
            <person name="Ratanakhanokchai K."/>
        </authorList>
    </citation>
    <scope>NUCLEOTIDE SEQUENCE [LARGE SCALE GENOMIC DNA]</scope>
    <source>
        <strain evidence="2 3">CT4</strain>
    </source>
</reference>
<dbReference type="InterPro" id="IPR013216">
    <property type="entry name" value="Methyltransf_11"/>
</dbReference>
<accession>A0A3R5UF83</accession>
<gene>
    <name evidence="2" type="ORF">C1I91_10740</name>
</gene>
<evidence type="ECO:0000313" key="3">
    <source>
        <dbReference type="Proteomes" id="UP000286268"/>
    </source>
</evidence>
<dbReference type="SUPFAM" id="SSF53335">
    <property type="entry name" value="S-adenosyl-L-methionine-dependent methyltransferases"/>
    <property type="match status" value="1"/>
</dbReference>
<evidence type="ECO:0000259" key="1">
    <source>
        <dbReference type="Pfam" id="PF08241"/>
    </source>
</evidence>
<dbReference type="Pfam" id="PF08241">
    <property type="entry name" value="Methyltransf_11"/>
    <property type="match status" value="1"/>
</dbReference>
<keyword evidence="2" id="KW-0489">Methyltransferase</keyword>
<dbReference type="AlphaFoldDB" id="A0A3R5UF83"/>
<name>A0A3R5UF83_9CLOT</name>
<evidence type="ECO:0000313" key="2">
    <source>
        <dbReference type="EMBL" id="QAA32096.1"/>
    </source>
</evidence>
<keyword evidence="2" id="KW-0808">Transferase</keyword>
<dbReference type="EMBL" id="CP025746">
    <property type="protein sequence ID" value="QAA32096.1"/>
    <property type="molecule type" value="Genomic_DNA"/>
</dbReference>
<proteinExistence type="predicted"/>
<dbReference type="Gene3D" id="3.40.50.150">
    <property type="entry name" value="Vaccinia Virus protein VP39"/>
    <property type="match status" value="1"/>
</dbReference>
<dbReference type="GO" id="GO:0032259">
    <property type="term" value="P:methylation"/>
    <property type="evidence" value="ECO:0007669"/>
    <property type="project" value="UniProtKB-KW"/>
</dbReference>